<dbReference type="Gene3D" id="3.40.50.720">
    <property type="entry name" value="NAD(P)-binding Rossmann-like Domain"/>
    <property type="match status" value="1"/>
</dbReference>
<gene>
    <name evidence="4" type="ORF">SAMN04487911_102215</name>
</gene>
<accession>A0A1M6BIG6</accession>
<organism evidence="4 5">
    <name type="scientific">Arenibacter nanhaiticus</name>
    <dbReference type="NCBI Taxonomy" id="558155"/>
    <lineage>
        <taxon>Bacteria</taxon>
        <taxon>Pseudomonadati</taxon>
        <taxon>Bacteroidota</taxon>
        <taxon>Flavobacteriia</taxon>
        <taxon>Flavobacteriales</taxon>
        <taxon>Flavobacteriaceae</taxon>
        <taxon>Arenibacter</taxon>
    </lineage>
</organism>
<proteinExistence type="inferred from homology"/>
<dbReference type="InterPro" id="IPR010099">
    <property type="entry name" value="SDR39U1"/>
</dbReference>
<dbReference type="InterPro" id="IPR001509">
    <property type="entry name" value="Epimerase_deHydtase"/>
</dbReference>
<dbReference type="RefSeq" id="WP_072763025.1">
    <property type="nucleotide sequence ID" value="NZ_FQYX01000002.1"/>
</dbReference>
<dbReference type="Pfam" id="PF01370">
    <property type="entry name" value="Epimerase"/>
    <property type="match status" value="1"/>
</dbReference>
<dbReference type="Pfam" id="PF08338">
    <property type="entry name" value="DUF1731"/>
    <property type="match status" value="1"/>
</dbReference>
<dbReference type="Proteomes" id="UP000184231">
    <property type="component" value="Unassembled WGS sequence"/>
</dbReference>
<evidence type="ECO:0000259" key="2">
    <source>
        <dbReference type="Pfam" id="PF01370"/>
    </source>
</evidence>
<evidence type="ECO:0000256" key="1">
    <source>
        <dbReference type="ARBA" id="ARBA00009353"/>
    </source>
</evidence>
<feature type="domain" description="DUF1731" evidence="3">
    <location>
        <begin position="254"/>
        <end position="300"/>
    </location>
</feature>
<dbReference type="STRING" id="558155.SAMN04487911_102215"/>
<dbReference type="NCBIfam" id="TIGR01777">
    <property type="entry name" value="yfcH"/>
    <property type="match status" value="1"/>
</dbReference>
<dbReference type="AlphaFoldDB" id="A0A1M6BIG6"/>
<evidence type="ECO:0008006" key="6">
    <source>
        <dbReference type="Google" id="ProtNLM"/>
    </source>
</evidence>
<evidence type="ECO:0000313" key="5">
    <source>
        <dbReference type="Proteomes" id="UP000184231"/>
    </source>
</evidence>
<dbReference type="SUPFAM" id="SSF51735">
    <property type="entry name" value="NAD(P)-binding Rossmann-fold domains"/>
    <property type="match status" value="1"/>
</dbReference>
<dbReference type="PANTHER" id="PTHR11092">
    <property type="entry name" value="SUGAR NUCLEOTIDE EPIMERASE RELATED"/>
    <property type="match status" value="1"/>
</dbReference>
<dbReference type="InterPro" id="IPR013549">
    <property type="entry name" value="DUF1731"/>
</dbReference>
<reference evidence="4 5" key="1">
    <citation type="submission" date="2016-11" db="EMBL/GenBank/DDBJ databases">
        <authorList>
            <person name="Jaros S."/>
            <person name="Januszkiewicz K."/>
            <person name="Wedrychowicz H."/>
        </authorList>
    </citation>
    <scope>NUCLEOTIDE SEQUENCE [LARGE SCALE GENOMIC DNA]</scope>
    <source>
        <strain evidence="4 5">CGMCC 1.8863</strain>
    </source>
</reference>
<name>A0A1M6BIG6_9FLAO</name>
<dbReference type="EMBL" id="FQYX01000002">
    <property type="protein sequence ID" value="SHI48514.1"/>
    <property type="molecule type" value="Genomic_DNA"/>
</dbReference>
<protein>
    <recommendedName>
        <fullName evidence="6">TIGR01777 family protein</fullName>
    </recommendedName>
</protein>
<evidence type="ECO:0000259" key="3">
    <source>
        <dbReference type="Pfam" id="PF08338"/>
    </source>
</evidence>
<feature type="domain" description="NAD-dependent epimerase/dehydratase" evidence="2">
    <location>
        <begin position="3"/>
        <end position="225"/>
    </location>
</feature>
<dbReference type="OrthoDB" id="9801773at2"/>
<dbReference type="InterPro" id="IPR036291">
    <property type="entry name" value="NAD(P)-bd_dom_sf"/>
</dbReference>
<keyword evidence="5" id="KW-1185">Reference proteome</keyword>
<sequence length="320" mass="35958">MKILIAGATGLVGSEIVDLCQQRNIAVSYLTTSKQKIVSRENYQGYYWNPNKGEIDLECFKGVTSIINLAGANIAKRWTPLQKKRILNSRINALMTLADGLQKLESHTIEGFVSASAIGIYPDSIANYYEEDETEVDDSFLGKVVLAWEQEIDRFKQFNINVAILRIGLVMSGKGGVLTEMAKPIKYFVGAPMGSGEQWQSWIHIHDLARMFLHVLEENITGVYNAVAPNPVTNVKLTKEIAKVLEKPLVLPKIPKLFMRIALGEMSYLLFVSQRVSSKKIEESGFVFDYQNICSALEAIYKEKTKQYKGDTCSNREYVP</sequence>
<dbReference type="PANTHER" id="PTHR11092:SF0">
    <property type="entry name" value="EPIMERASE FAMILY PROTEIN SDR39U1"/>
    <property type="match status" value="1"/>
</dbReference>
<evidence type="ECO:0000313" key="4">
    <source>
        <dbReference type="EMBL" id="SHI48514.1"/>
    </source>
</evidence>
<comment type="similarity">
    <text evidence="1">Belongs to the NAD(P)-dependent epimerase/dehydratase family. SDR39U1 subfamily.</text>
</comment>